<dbReference type="PANTHER" id="PTHR11819">
    <property type="entry name" value="SOLUTE CARRIER FAMILY 5"/>
    <property type="match status" value="1"/>
</dbReference>
<keyword evidence="4 7" id="KW-1133">Transmembrane helix</keyword>
<keyword evidence="3 7" id="KW-0812">Transmembrane</keyword>
<dbReference type="CDD" id="cd11477">
    <property type="entry name" value="SLC5sbd_u1"/>
    <property type="match status" value="1"/>
</dbReference>
<comment type="similarity">
    <text evidence="2 6">Belongs to the sodium:solute symporter (SSF) (TC 2.A.21) family.</text>
</comment>
<feature type="transmembrane region" description="Helical" evidence="7">
    <location>
        <begin position="450"/>
        <end position="470"/>
    </location>
</feature>
<keyword evidence="5 7" id="KW-0472">Membrane</keyword>
<organism evidence="8 9">
    <name type="scientific">Mariniphaga sediminis</name>
    <dbReference type="NCBI Taxonomy" id="1628158"/>
    <lineage>
        <taxon>Bacteria</taxon>
        <taxon>Pseudomonadati</taxon>
        <taxon>Bacteroidota</taxon>
        <taxon>Bacteroidia</taxon>
        <taxon>Marinilabiliales</taxon>
        <taxon>Prolixibacteraceae</taxon>
        <taxon>Mariniphaga</taxon>
    </lineage>
</organism>
<reference evidence="8 9" key="1">
    <citation type="journal article" date="2015" name="Int. J. Syst. Evol. Microbiol.">
        <title>Mariniphaga sediminis sp. nov., isolated from coastal sediment.</title>
        <authorList>
            <person name="Wang F.Q."/>
            <person name="Shen Q.Y."/>
            <person name="Chen G.J."/>
            <person name="Du Z.J."/>
        </authorList>
    </citation>
    <scope>NUCLEOTIDE SEQUENCE [LARGE SCALE GENOMIC DNA]</scope>
    <source>
        <strain evidence="8 9">SY21</strain>
    </source>
</reference>
<dbReference type="EMBL" id="QWET01000006">
    <property type="protein sequence ID" value="RIH65411.1"/>
    <property type="molecule type" value="Genomic_DNA"/>
</dbReference>
<feature type="transmembrane region" description="Helical" evidence="7">
    <location>
        <begin position="78"/>
        <end position="95"/>
    </location>
</feature>
<dbReference type="PROSITE" id="PS50283">
    <property type="entry name" value="NA_SOLUT_SYMP_3"/>
    <property type="match status" value="1"/>
</dbReference>
<feature type="transmembrane region" description="Helical" evidence="7">
    <location>
        <begin position="186"/>
        <end position="204"/>
    </location>
</feature>
<feature type="transmembrane region" description="Helical" evidence="7">
    <location>
        <begin position="45"/>
        <end position="66"/>
    </location>
</feature>
<gene>
    <name evidence="8" type="ORF">D1164_09810</name>
</gene>
<dbReference type="Pfam" id="PF00474">
    <property type="entry name" value="SSF"/>
    <property type="match status" value="1"/>
</dbReference>
<protein>
    <submittedName>
        <fullName evidence="8">Na+:solute symporter</fullName>
    </submittedName>
</protein>
<feature type="transmembrane region" description="Helical" evidence="7">
    <location>
        <begin position="555"/>
        <end position="576"/>
    </location>
</feature>
<evidence type="ECO:0000256" key="7">
    <source>
        <dbReference type="SAM" id="Phobius"/>
    </source>
</evidence>
<feature type="transmembrane region" description="Helical" evidence="7">
    <location>
        <begin position="127"/>
        <end position="146"/>
    </location>
</feature>
<dbReference type="InterPro" id="IPR001734">
    <property type="entry name" value="Na/solute_symporter"/>
</dbReference>
<evidence type="ECO:0000313" key="8">
    <source>
        <dbReference type="EMBL" id="RIH65411.1"/>
    </source>
</evidence>
<dbReference type="OrthoDB" id="9803597at2"/>
<dbReference type="AlphaFoldDB" id="A0A399D3W2"/>
<evidence type="ECO:0000256" key="1">
    <source>
        <dbReference type="ARBA" id="ARBA00004141"/>
    </source>
</evidence>
<dbReference type="InterPro" id="IPR038377">
    <property type="entry name" value="Na/Glc_symporter_sf"/>
</dbReference>
<accession>A0A399D3W2</accession>
<feature type="transmembrane region" description="Helical" evidence="7">
    <location>
        <begin position="152"/>
        <end position="174"/>
    </location>
</feature>
<dbReference type="GO" id="GO:0005412">
    <property type="term" value="F:D-glucose:sodium symporter activity"/>
    <property type="evidence" value="ECO:0007669"/>
    <property type="project" value="TreeGrafter"/>
</dbReference>
<proteinExistence type="inferred from homology"/>
<dbReference type="Gene3D" id="1.20.1730.10">
    <property type="entry name" value="Sodium/glucose cotransporter"/>
    <property type="match status" value="1"/>
</dbReference>
<dbReference type="Proteomes" id="UP000266441">
    <property type="component" value="Unassembled WGS sequence"/>
</dbReference>
<sequence length="608" mass="68621">MIIKNIDWIIIIIFLFCLTVIGLIASRKGGKDSSSYFLSGRNMPWWILGVSMVATTFSISTPNLITDMVRSGGVAQNWLWWCFLLSGMLTVFVYAKLWNRSKIMTDLEFYEIRYSGKTAAFLRGFRAVYLGFFFNILVLATASLAFLKFAAIMLNVNAVIVLVVISAIILLYSTIGGLKSILWTDFFLFIFAMLGAFLPPFYIINSPEIGGMSNFFTHEAIQGKMNLLPDFSDPAMMITIFIIPLTIQWWASWYAGSEPGGGGYISQRILSAKSEKHAVGATLFFNLLHYAIRPWPWIFVGLASLILFPDIQSMIDHFHDVPAKYIQNDIAYPALLREYLPSGILGLVLASLVAAYMSTVSTQINWGASYLVNDFYARFIDTNASERKKVLVGRIWTISLIVLSIILALYLENALQVFQYMLMIGAGTGLIYLLRWFWWRINAWSEISAMIGAAVFSVVVIIIEQSYLIKIDENTIRLFDIEMNLAFWDAIKFVAIVILNTIVWLVVTFCTKPSDNETLIRFYKKVKPGGPGWDKVVSQIPEEESGHKTNRDLPLGLLCMSLGSIAIFSLLFSIGHFLYGNFMYAIALFILFALSSGYLFKAWGKLFD</sequence>
<dbReference type="PANTHER" id="PTHR11819:SF77">
    <property type="entry name" value="SODIUM_GLUCOSE COTRANSPORT PROTEIN"/>
    <property type="match status" value="1"/>
</dbReference>
<feature type="transmembrane region" description="Helical" evidence="7">
    <location>
        <begin position="235"/>
        <end position="256"/>
    </location>
</feature>
<feature type="transmembrane region" description="Helical" evidence="7">
    <location>
        <begin position="391"/>
        <end position="411"/>
    </location>
</feature>
<evidence type="ECO:0000256" key="2">
    <source>
        <dbReference type="ARBA" id="ARBA00006434"/>
    </source>
</evidence>
<evidence type="ECO:0000256" key="4">
    <source>
        <dbReference type="ARBA" id="ARBA00022989"/>
    </source>
</evidence>
<evidence type="ECO:0000256" key="3">
    <source>
        <dbReference type="ARBA" id="ARBA00022692"/>
    </source>
</evidence>
<evidence type="ECO:0000256" key="6">
    <source>
        <dbReference type="RuleBase" id="RU362091"/>
    </source>
</evidence>
<feature type="transmembrane region" description="Helical" evidence="7">
    <location>
        <begin position="6"/>
        <end position="25"/>
    </location>
</feature>
<evidence type="ECO:0000256" key="5">
    <source>
        <dbReference type="ARBA" id="ARBA00023136"/>
    </source>
</evidence>
<name>A0A399D3W2_9BACT</name>
<dbReference type="GO" id="GO:0005886">
    <property type="term" value="C:plasma membrane"/>
    <property type="evidence" value="ECO:0007669"/>
    <property type="project" value="TreeGrafter"/>
</dbReference>
<comment type="subcellular location">
    <subcellularLocation>
        <location evidence="1">Membrane</location>
        <topology evidence="1">Multi-pass membrane protein</topology>
    </subcellularLocation>
</comment>
<comment type="caution">
    <text evidence="8">The sequence shown here is derived from an EMBL/GenBank/DDBJ whole genome shotgun (WGS) entry which is preliminary data.</text>
</comment>
<feature type="transmembrane region" description="Helical" evidence="7">
    <location>
        <begin position="490"/>
        <end position="511"/>
    </location>
</feature>
<evidence type="ECO:0000313" key="9">
    <source>
        <dbReference type="Proteomes" id="UP000266441"/>
    </source>
</evidence>
<keyword evidence="9" id="KW-1185">Reference proteome</keyword>
<feature type="transmembrane region" description="Helical" evidence="7">
    <location>
        <begin position="417"/>
        <end position="438"/>
    </location>
</feature>
<feature type="transmembrane region" description="Helical" evidence="7">
    <location>
        <begin position="277"/>
        <end position="292"/>
    </location>
</feature>
<dbReference type="RefSeq" id="WP_119349792.1">
    <property type="nucleotide sequence ID" value="NZ_QWET01000006.1"/>
</dbReference>
<feature type="transmembrane region" description="Helical" evidence="7">
    <location>
        <begin position="582"/>
        <end position="600"/>
    </location>
</feature>